<accession>A0AAV9W5W3</accession>
<dbReference type="Gene3D" id="3.40.20.10">
    <property type="entry name" value="Severin"/>
    <property type="match status" value="1"/>
</dbReference>
<dbReference type="GO" id="GO:0016363">
    <property type="term" value="C:nuclear matrix"/>
    <property type="evidence" value="ECO:0007669"/>
    <property type="project" value="UniProtKB-SubCell"/>
</dbReference>
<protein>
    <recommendedName>
        <fullName evidence="3">Cofilin</fullName>
    </recommendedName>
    <alternativeName>
        <fullName evidence="5">Actin-depolymerizing factor 1</fullName>
    </alternativeName>
</protein>
<dbReference type="EMBL" id="JAVHJL010000005">
    <property type="protein sequence ID" value="KAK6502928.1"/>
    <property type="molecule type" value="Genomic_DNA"/>
</dbReference>
<evidence type="ECO:0000313" key="8">
    <source>
        <dbReference type="Proteomes" id="UP001370758"/>
    </source>
</evidence>
<comment type="subcellular location">
    <subcellularLocation>
        <location evidence="1">Nucleus matrix</location>
    </subcellularLocation>
</comment>
<dbReference type="GO" id="GO:0015629">
    <property type="term" value="C:actin cytoskeleton"/>
    <property type="evidence" value="ECO:0007669"/>
    <property type="project" value="InterPro"/>
</dbReference>
<dbReference type="SUPFAM" id="SSF55753">
    <property type="entry name" value="Actin depolymerizing proteins"/>
    <property type="match status" value="1"/>
</dbReference>
<evidence type="ECO:0000256" key="5">
    <source>
        <dbReference type="ARBA" id="ARBA00032427"/>
    </source>
</evidence>
<dbReference type="SMART" id="SM00102">
    <property type="entry name" value="ADF"/>
    <property type="match status" value="1"/>
</dbReference>
<proteinExistence type="inferred from homology"/>
<dbReference type="InterPro" id="IPR002108">
    <property type="entry name" value="ADF-H"/>
</dbReference>
<sequence>MSRSGVTVSSECVTAFEELKLRKSHQYIVYALGNNDTEIVIEAKGEPNERTSETNVLTANYEEFVKVLPPKDCRWIIYDFAYKEGDSEIVKNKIVFISWSPDNAPIRSKMTYSSSKDALRRAFNGVAAEIQGTDSSEVSYEALKDKVAKK</sequence>
<evidence type="ECO:0000259" key="6">
    <source>
        <dbReference type="PROSITE" id="PS51263"/>
    </source>
</evidence>
<dbReference type="GO" id="GO:0003779">
    <property type="term" value="F:actin binding"/>
    <property type="evidence" value="ECO:0007669"/>
    <property type="project" value="UniProtKB-KW"/>
</dbReference>
<feature type="domain" description="ADF-H" evidence="6">
    <location>
        <begin position="5"/>
        <end position="148"/>
    </location>
</feature>
<name>A0AAV9W5W3_9PEZI</name>
<dbReference type="AlphaFoldDB" id="A0AAV9W5W3"/>
<dbReference type="GO" id="GO:0030042">
    <property type="term" value="P:actin filament depolymerization"/>
    <property type="evidence" value="ECO:0007669"/>
    <property type="project" value="InterPro"/>
</dbReference>
<comment type="similarity">
    <text evidence="2">Belongs to the actin-binding proteins ADF family.</text>
</comment>
<comment type="caution">
    <text evidence="7">The sequence shown here is derived from an EMBL/GenBank/DDBJ whole genome shotgun (WGS) entry which is preliminary data.</text>
</comment>
<dbReference type="InterPro" id="IPR029006">
    <property type="entry name" value="ADF-H/Gelsolin-like_dom_sf"/>
</dbReference>
<evidence type="ECO:0000256" key="1">
    <source>
        <dbReference type="ARBA" id="ARBA00004109"/>
    </source>
</evidence>
<dbReference type="InterPro" id="IPR017904">
    <property type="entry name" value="ADF/Cofilin"/>
</dbReference>
<keyword evidence="8" id="KW-1185">Reference proteome</keyword>
<dbReference type="Proteomes" id="UP001370758">
    <property type="component" value="Unassembled WGS sequence"/>
</dbReference>
<reference evidence="7 8" key="1">
    <citation type="submission" date="2023-08" db="EMBL/GenBank/DDBJ databases">
        <authorList>
            <person name="Palmer J.M."/>
        </authorList>
    </citation>
    <scope>NUCLEOTIDE SEQUENCE [LARGE SCALE GENOMIC DNA]</scope>
    <source>
        <strain evidence="7 8">TWF481</strain>
    </source>
</reference>
<evidence type="ECO:0000256" key="2">
    <source>
        <dbReference type="ARBA" id="ARBA00006844"/>
    </source>
</evidence>
<dbReference type="Pfam" id="PF00241">
    <property type="entry name" value="Cofilin_ADF"/>
    <property type="match status" value="1"/>
</dbReference>
<dbReference type="PANTHER" id="PTHR11913">
    <property type="entry name" value="COFILIN-RELATED"/>
    <property type="match status" value="1"/>
</dbReference>
<evidence type="ECO:0000313" key="7">
    <source>
        <dbReference type="EMBL" id="KAK6502928.1"/>
    </source>
</evidence>
<evidence type="ECO:0000256" key="3">
    <source>
        <dbReference type="ARBA" id="ARBA00015630"/>
    </source>
</evidence>
<evidence type="ECO:0000256" key="4">
    <source>
        <dbReference type="ARBA" id="ARBA00023203"/>
    </source>
</evidence>
<keyword evidence="4" id="KW-0009">Actin-binding</keyword>
<dbReference type="PROSITE" id="PS51263">
    <property type="entry name" value="ADF_H"/>
    <property type="match status" value="1"/>
</dbReference>
<gene>
    <name evidence="7" type="primary">COF1_2</name>
    <name evidence="7" type="ORF">TWF481_007969</name>
</gene>
<organism evidence="7 8">
    <name type="scientific">Arthrobotrys musiformis</name>
    <dbReference type="NCBI Taxonomy" id="47236"/>
    <lineage>
        <taxon>Eukaryota</taxon>
        <taxon>Fungi</taxon>
        <taxon>Dikarya</taxon>
        <taxon>Ascomycota</taxon>
        <taxon>Pezizomycotina</taxon>
        <taxon>Orbiliomycetes</taxon>
        <taxon>Orbiliales</taxon>
        <taxon>Orbiliaceae</taxon>
        <taxon>Arthrobotrys</taxon>
    </lineage>
</organism>
<dbReference type="CDD" id="cd11286">
    <property type="entry name" value="ADF_cofilin_like"/>
    <property type="match status" value="1"/>
</dbReference>